<reference evidence="1 2" key="1">
    <citation type="submission" date="2014-04" db="EMBL/GenBank/DDBJ databases">
        <authorList>
            <consortium name="DOE Joint Genome Institute"/>
            <person name="Kuo A."/>
            <person name="Zuccaro A."/>
            <person name="Kohler A."/>
            <person name="Nagy L.G."/>
            <person name="Floudas D."/>
            <person name="Copeland A."/>
            <person name="Barry K.W."/>
            <person name="Cichocki N."/>
            <person name="Veneault-Fourrey C."/>
            <person name="LaButti K."/>
            <person name="Lindquist E.A."/>
            <person name="Lipzen A."/>
            <person name="Lundell T."/>
            <person name="Morin E."/>
            <person name="Murat C."/>
            <person name="Sun H."/>
            <person name="Tunlid A."/>
            <person name="Henrissat B."/>
            <person name="Grigoriev I.V."/>
            <person name="Hibbett D.S."/>
            <person name="Martin F."/>
            <person name="Nordberg H.P."/>
            <person name="Cantor M.N."/>
            <person name="Hua S.X."/>
        </authorList>
    </citation>
    <scope>NUCLEOTIDE SEQUENCE [LARGE SCALE GENOMIC DNA]</scope>
    <source>
        <strain evidence="1 2">MAFF 305830</strain>
    </source>
</reference>
<reference evidence="2" key="2">
    <citation type="submission" date="2015-01" db="EMBL/GenBank/DDBJ databases">
        <title>Evolutionary Origins and Diversification of the Mycorrhizal Mutualists.</title>
        <authorList>
            <consortium name="DOE Joint Genome Institute"/>
            <consortium name="Mycorrhizal Genomics Consortium"/>
            <person name="Kohler A."/>
            <person name="Kuo A."/>
            <person name="Nagy L.G."/>
            <person name="Floudas D."/>
            <person name="Copeland A."/>
            <person name="Barry K.W."/>
            <person name="Cichocki N."/>
            <person name="Veneault-Fourrey C."/>
            <person name="LaButti K."/>
            <person name="Lindquist E.A."/>
            <person name="Lipzen A."/>
            <person name="Lundell T."/>
            <person name="Morin E."/>
            <person name="Murat C."/>
            <person name="Riley R."/>
            <person name="Ohm R."/>
            <person name="Sun H."/>
            <person name="Tunlid A."/>
            <person name="Henrissat B."/>
            <person name="Grigoriev I.V."/>
            <person name="Hibbett D.S."/>
            <person name="Martin F."/>
        </authorList>
    </citation>
    <scope>NUCLEOTIDE SEQUENCE [LARGE SCALE GENOMIC DNA]</scope>
    <source>
        <strain evidence="2">MAFF 305830</strain>
    </source>
</reference>
<organism evidence="1 2">
    <name type="scientific">Serendipita vermifera MAFF 305830</name>
    <dbReference type="NCBI Taxonomy" id="933852"/>
    <lineage>
        <taxon>Eukaryota</taxon>
        <taxon>Fungi</taxon>
        <taxon>Dikarya</taxon>
        <taxon>Basidiomycota</taxon>
        <taxon>Agaricomycotina</taxon>
        <taxon>Agaricomycetes</taxon>
        <taxon>Sebacinales</taxon>
        <taxon>Serendipitaceae</taxon>
        <taxon>Serendipita</taxon>
    </lineage>
</organism>
<name>A0A0C2XU32_SERVB</name>
<proteinExistence type="predicted"/>
<protein>
    <submittedName>
        <fullName evidence="1">Uncharacterized protein</fullName>
    </submittedName>
</protein>
<dbReference type="Proteomes" id="UP000054097">
    <property type="component" value="Unassembled WGS sequence"/>
</dbReference>
<sequence length="125" mass="14642">MESPRSHQVHPSTWGRDPANHPDGWYFLNSPLALQYRVCPRNIHIFAHLLNINSMQVSEPLHSWPLRPHRKCPQKGRENAAWRQPILQSPLEIRFSIQKLGRNGFLVHLFPRGVLRRGFIQPWSS</sequence>
<keyword evidence="2" id="KW-1185">Reference proteome</keyword>
<accession>A0A0C2XU32</accession>
<dbReference type="AlphaFoldDB" id="A0A0C2XU32"/>
<gene>
    <name evidence="1" type="ORF">M408DRAFT_218339</name>
</gene>
<dbReference type="EMBL" id="KN824280">
    <property type="protein sequence ID" value="KIM32402.1"/>
    <property type="molecule type" value="Genomic_DNA"/>
</dbReference>
<evidence type="ECO:0000313" key="2">
    <source>
        <dbReference type="Proteomes" id="UP000054097"/>
    </source>
</evidence>
<dbReference type="HOGENOM" id="CLU_1994005_0_0_1"/>
<evidence type="ECO:0000313" key="1">
    <source>
        <dbReference type="EMBL" id="KIM32402.1"/>
    </source>
</evidence>